<feature type="compositionally biased region" description="Polar residues" evidence="1">
    <location>
        <begin position="117"/>
        <end position="133"/>
    </location>
</feature>
<feature type="compositionally biased region" description="Acidic residues" evidence="1">
    <location>
        <begin position="237"/>
        <end position="263"/>
    </location>
</feature>
<dbReference type="EMBL" id="JABELV010000042">
    <property type="protein sequence ID" value="KAG7561948.1"/>
    <property type="molecule type" value="Genomic_DNA"/>
</dbReference>
<accession>A0A8K0NNZ6</accession>
<feature type="region of interest" description="Disordered" evidence="1">
    <location>
        <begin position="296"/>
        <end position="447"/>
    </location>
</feature>
<name>A0A8K0NNZ6_9TREE</name>
<reference evidence="2" key="1">
    <citation type="submission" date="2020-04" db="EMBL/GenBank/DDBJ databases">
        <title>Analysis of mating type loci in Filobasidium floriforme.</title>
        <authorList>
            <person name="Nowrousian M."/>
        </authorList>
    </citation>
    <scope>NUCLEOTIDE SEQUENCE</scope>
    <source>
        <strain evidence="2">CBS 6242</strain>
    </source>
</reference>
<keyword evidence="3" id="KW-1185">Reference proteome</keyword>
<sequence length="447" mass="47665">MASGLHHMSQAASGSTQLKTQMDPTLQAQATALRLLAARADKLRDSILNLLNIIQQDPVGDRTRQSILPWPNLLEWYQEIFKQVQDFSLFLRNPRLLPSGPTNSSALPNLFETTFVQPTPSSSTRNETSSLYTQGDPPLRSIPENNYSAERASLYAYYTSELEALQKDPLSLGFVPDEELGRLLYEGERDKLNLPGIYRNVTEAVDVVGERLAKAKGIVKGLESNFDWKLRLGEIYASDDDEEEDKDEDEDGSGDADGSDEEVQVVAAPSPSTAIPSSAVPTISSFTSASAISSAGSSLRTPALPSAQDAEISIIPNPASQPQPQLQLQPASRLQAQTQGTSSAAPINLDLSDDDDDDEDMEMNPVPIPALNPLAIPGNSVSTSNAPSPAVSIHSSPLFGTEDGTGTAQGSPDVLAEGGQAGIGSALGSAGQQDDDDEDEDMEEVDA</sequence>
<feature type="compositionally biased region" description="Polar residues" evidence="1">
    <location>
        <begin position="10"/>
        <end position="21"/>
    </location>
</feature>
<protein>
    <submittedName>
        <fullName evidence="2">Uncharacterized protein</fullName>
    </submittedName>
</protein>
<gene>
    <name evidence="2" type="ORF">FFLO_02588</name>
</gene>
<feature type="region of interest" description="Disordered" evidence="1">
    <location>
        <begin position="237"/>
        <end position="278"/>
    </location>
</feature>
<evidence type="ECO:0000313" key="3">
    <source>
        <dbReference type="Proteomes" id="UP000812966"/>
    </source>
</evidence>
<feature type="compositionally biased region" description="Low complexity" evidence="1">
    <location>
        <begin position="265"/>
        <end position="278"/>
    </location>
</feature>
<evidence type="ECO:0000256" key="1">
    <source>
        <dbReference type="SAM" id="MobiDB-lite"/>
    </source>
</evidence>
<feature type="compositionally biased region" description="Low complexity" evidence="1">
    <location>
        <begin position="318"/>
        <end position="337"/>
    </location>
</feature>
<feature type="compositionally biased region" description="Acidic residues" evidence="1">
    <location>
        <begin position="351"/>
        <end position="362"/>
    </location>
</feature>
<proteinExistence type="predicted"/>
<feature type="region of interest" description="Disordered" evidence="1">
    <location>
        <begin position="117"/>
        <end position="142"/>
    </location>
</feature>
<organism evidence="2 3">
    <name type="scientific">Filobasidium floriforme</name>
    <dbReference type="NCBI Taxonomy" id="5210"/>
    <lineage>
        <taxon>Eukaryota</taxon>
        <taxon>Fungi</taxon>
        <taxon>Dikarya</taxon>
        <taxon>Basidiomycota</taxon>
        <taxon>Agaricomycotina</taxon>
        <taxon>Tremellomycetes</taxon>
        <taxon>Filobasidiales</taxon>
        <taxon>Filobasidiaceae</taxon>
        <taxon>Filobasidium</taxon>
    </lineage>
</organism>
<evidence type="ECO:0000313" key="2">
    <source>
        <dbReference type="EMBL" id="KAG7561948.1"/>
    </source>
</evidence>
<dbReference type="AlphaFoldDB" id="A0A8K0NNZ6"/>
<feature type="compositionally biased region" description="Acidic residues" evidence="1">
    <location>
        <begin position="433"/>
        <end position="447"/>
    </location>
</feature>
<comment type="caution">
    <text evidence="2">The sequence shown here is derived from an EMBL/GenBank/DDBJ whole genome shotgun (WGS) entry which is preliminary data.</text>
</comment>
<feature type="region of interest" description="Disordered" evidence="1">
    <location>
        <begin position="1"/>
        <end position="21"/>
    </location>
</feature>
<dbReference type="Proteomes" id="UP000812966">
    <property type="component" value="Unassembled WGS sequence"/>
</dbReference>